<name>A0A6J4SE87_9ACTN</name>
<gene>
    <name evidence="3" type="ORF">AVDCRST_MAG30-1378</name>
</gene>
<protein>
    <submittedName>
        <fullName evidence="3">Uncharacterized protein</fullName>
    </submittedName>
</protein>
<dbReference type="AlphaFoldDB" id="A0A6J4SE87"/>
<evidence type="ECO:0000256" key="2">
    <source>
        <dbReference type="SAM" id="Phobius"/>
    </source>
</evidence>
<feature type="compositionally biased region" description="Low complexity" evidence="1">
    <location>
        <begin position="217"/>
        <end position="226"/>
    </location>
</feature>
<keyword evidence="2" id="KW-1133">Transmembrane helix</keyword>
<feature type="compositionally biased region" description="Low complexity" evidence="1">
    <location>
        <begin position="198"/>
        <end position="210"/>
    </location>
</feature>
<proteinExistence type="predicted"/>
<feature type="transmembrane region" description="Helical" evidence="2">
    <location>
        <begin position="6"/>
        <end position="24"/>
    </location>
</feature>
<reference evidence="3" key="1">
    <citation type="submission" date="2020-02" db="EMBL/GenBank/DDBJ databases">
        <authorList>
            <person name="Meier V. D."/>
        </authorList>
    </citation>
    <scope>NUCLEOTIDE SEQUENCE</scope>
    <source>
        <strain evidence="3">AVDCRST_MAG30</strain>
    </source>
</reference>
<accession>A0A6J4SE87</accession>
<feature type="region of interest" description="Disordered" evidence="1">
    <location>
        <begin position="198"/>
        <end position="226"/>
    </location>
</feature>
<evidence type="ECO:0000256" key="1">
    <source>
        <dbReference type="SAM" id="MobiDB-lite"/>
    </source>
</evidence>
<organism evidence="3">
    <name type="scientific">uncultured Solirubrobacteraceae bacterium</name>
    <dbReference type="NCBI Taxonomy" id="1162706"/>
    <lineage>
        <taxon>Bacteria</taxon>
        <taxon>Bacillati</taxon>
        <taxon>Actinomycetota</taxon>
        <taxon>Thermoleophilia</taxon>
        <taxon>Solirubrobacterales</taxon>
        <taxon>Solirubrobacteraceae</taxon>
        <taxon>environmental samples</taxon>
    </lineage>
</organism>
<keyword evidence="2" id="KW-0812">Transmembrane</keyword>
<dbReference type="EMBL" id="CADCVS010000198">
    <property type="protein sequence ID" value="CAA9491255.1"/>
    <property type="molecule type" value="Genomic_DNA"/>
</dbReference>
<feature type="non-terminal residue" evidence="3">
    <location>
        <position position="1"/>
    </location>
</feature>
<sequence>KNTIKVIYVSLAILMGGGLVFFGIGGDVSGGLVDAITERQGGGDTGEERFESREREAAARTRANPQDAPAWAALARARFSRAGIGENFDPSKNTYTDAGKAKLRGAAQAWEKYLELDPPNEQASQVASIMVQAYSPDGLDEPDKAVRAQEIIAEARPGPNTYAQLAVAAYGAGQSRKGDLAKAEALERADKDEREALRGQLEQAAAQAAQGAGGAGEAPTGSATGE</sequence>
<keyword evidence="2" id="KW-0472">Membrane</keyword>
<evidence type="ECO:0000313" key="3">
    <source>
        <dbReference type="EMBL" id="CAA9491255.1"/>
    </source>
</evidence>